<name>A0A3B1D9X0_9ZZZZ</name>
<dbReference type="PROSITE" id="PS51379">
    <property type="entry name" value="4FE4S_FER_2"/>
    <property type="match status" value="2"/>
</dbReference>
<dbReference type="InterPro" id="IPR017896">
    <property type="entry name" value="4Fe4S_Fe-S-bd"/>
</dbReference>
<keyword evidence="2" id="KW-0004">4Fe-4S</keyword>
<feature type="domain" description="4Fe-4S ferredoxin-type" evidence="12">
    <location>
        <begin position="53"/>
        <end position="84"/>
    </location>
</feature>
<evidence type="ECO:0000259" key="12">
    <source>
        <dbReference type="PROSITE" id="PS51379"/>
    </source>
</evidence>
<keyword evidence="10 13" id="KW-0830">Ubiquinone</keyword>
<dbReference type="GO" id="GO:0048038">
    <property type="term" value="F:quinone binding"/>
    <property type="evidence" value="ECO:0007669"/>
    <property type="project" value="UniProtKB-KW"/>
</dbReference>
<keyword evidence="9" id="KW-0520">NAD</keyword>
<dbReference type="PROSITE" id="PS00198">
    <property type="entry name" value="4FE4S_FER_1"/>
    <property type="match status" value="2"/>
</dbReference>
<dbReference type="EMBL" id="UOGF01000096">
    <property type="protein sequence ID" value="VAX32748.1"/>
    <property type="molecule type" value="Genomic_DNA"/>
</dbReference>
<keyword evidence="13" id="KW-0560">Oxidoreductase</keyword>
<evidence type="ECO:0000256" key="8">
    <source>
        <dbReference type="ARBA" id="ARBA00023014"/>
    </source>
</evidence>
<dbReference type="EC" id="1.6.5.3" evidence="13"/>
<dbReference type="HAMAP" id="MF_01351">
    <property type="entry name" value="NDH1_NuoI"/>
    <property type="match status" value="1"/>
</dbReference>
<dbReference type="PANTHER" id="PTHR10849:SF24">
    <property type="entry name" value="NADH-QUINONE OXIDOREDUCTASE SUBUNIT I 2"/>
    <property type="match status" value="1"/>
</dbReference>
<keyword evidence="5" id="KW-0677">Repeat</keyword>
<dbReference type="InterPro" id="IPR010226">
    <property type="entry name" value="NADH_quinone_OxRdtase_chainI"/>
</dbReference>
<dbReference type="Pfam" id="PF12838">
    <property type="entry name" value="Fer4_7"/>
    <property type="match status" value="1"/>
</dbReference>
<proteinExistence type="inferred from homology"/>
<sequence length="185" mass="20817">MLTGKKLFQTIIFSEILQGLKLTLKHMLKGNVITEQYPHEKPQLPDGWRGAIVHLRYDDGTEKCVGCALCEAACPSHCITVISAERPDLPQKRIAETYILDMTKCVFCGFCVQACPVNALASSKEYELATRDKRELVMTKDTMLTLGDKYFPVREKRPVYSDARMDLFEALKATGFPKAEKGHNS</sequence>
<dbReference type="InterPro" id="IPR017900">
    <property type="entry name" value="4Fe4S_Fe_S_CS"/>
</dbReference>
<dbReference type="NCBIfam" id="NF004538">
    <property type="entry name" value="PRK05888.1-4"/>
    <property type="match status" value="1"/>
</dbReference>
<evidence type="ECO:0000313" key="13">
    <source>
        <dbReference type="EMBL" id="VAX32748.1"/>
    </source>
</evidence>
<keyword evidence="3" id="KW-0874">Quinone</keyword>
<gene>
    <name evidence="13" type="ORF">MNBD_NITROSPIRAE01-1553</name>
</gene>
<dbReference type="GO" id="GO:0046872">
    <property type="term" value="F:metal ion binding"/>
    <property type="evidence" value="ECO:0007669"/>
    <property type="project" value="UniProtKB-KW"/>
</dbReference>
<evidence type="ECO:0000256" key="7">
    <source>
        <dbReference type="ARBA" id="ARBA00023004"/>
    </source>
</evidence>
<dbReference type="Gene3D" id="3.30.70.3270">
    <property type="match status" value="1"/>
</dbReference>
<keyword evidence="1" id="KW-1003">Cell membrane</keyword>
<evidence type="ECO:0000256" key="2">
    <source>
        <dbReference type="ARBA" id="ARBA00022485"/>
    </source>
</evidence>
<reference evidence="13" key="1">
    <citation type="submission" date="2018-06" db="EMBL/GenBank/DDBJ databases">
        <authorList>
            <person name="Zhirakovskaya E."/>
        </authorList>
    </citation>
    <scope>NUCLEOTIDE SEQUENCE</scope>
</reference>
<accession>A0A3B1D9X0</accession>
<dbReference type="GO" id="GO:0016651">
    <property type="term" value="F:oxidoreductase activity, acting on NAD(P)H"/>
    <property type="evidence" value="ECO:0007669"/>
    <property type="project" value="InterPro"/>
</dbReference>
<dbReference type="SUPFAM" id="SSF54862">
    <property type="entry name" value="4Fe-4S ferredoxins"/>
    <property type="match status" value="1"/>
</dbReference>
<evidence type="ECO:0000256" key="4">
    <source>
        <dbReference type="ARBA" id="ARBA00022723"/>
    </source>
</evidence>
<dbReference type="AlphaFoldDB" id="A0A3B1D9X0"/>
<keyword evidence="7" id="KW-0408">Iron</keyword>
<keyword evidence="4" id="KW-0479">Metal-binding</keyword>
<feature type="domain" description="4Fe-4S ferredoxin-type" evidence="12">
    <location>
        <begin position="96"/>
        <end position="125"/>
    </location>
</feature>
<organism evidence="13">
    <name type="scientific">hydrothermal vent metagenome</name>
    <dbReference type="NCBI Taxonomy" id="652676"/>
    <lineage>
        <taxon>unclassified sequences</taxon>
        <taxon>metagenomes</taxon>
        <taxon>ecological metagenomes</taxon>
    </lineage>
</organism>
<evidence type="ECO:0000256" key="1">
    <source>
        <dbReference type="ARBA" id="ARBA00022475"/>
    </source>
</evidence>
<dbReference type="NCBIfam" id="TIGR01971">
    <property type="entry name" value="NuoI"/>
    <property type="match status" value="1"/>
</dbReference>
<dbReference type="GO" id="GO:0051539">
    <property type="term" value="F:4 iron, 4 sulfur cluster binding"/>
    <property type="evidence" value="ECO:0007669"/>
    <property type="project" value="UniProtKB-KW"/>
</dbReference>
<evidence type="ECO:0000256" key="3">
    <source>
        <dbReference type="ARBA" id="ARBA00022719"/>
    </source>
</evidence>
<dbReference type="PANTHER" id="PTHR10849">
    <property type="entry name" value="NADH DEHYDROGENASE UBIQUINONE IRON-SULFUR PROTEIN 8, MITOCHONDRIAL"/>
    <property type="match status" value="1"/>
</dbReference>
<protein>
    <submittedName>
        <fullName evidence="13">NADH-ubiquinone oxidoreductase chain I</fullName>
        <ecNumber evidence="13">1.6.5.3</ecNumber>
    </submittedName>
</protein>
<evidence type="ECO:0000256" key="9">
    <source>
        <dbReference type="ARBA" id="ARBA00023027"/>
    </source>
</evidence>
<evidence type="ECO:0000256" key="10">
    <source>
        <dbReference type="ARBA" id="ARBA00023075"/>
    </source>
</evidence>
<evidence type="ECO:0000256" key="5">
    <source>
        <dbReference type="ARBA" id="ARBA00022737"/>
    </source>
</evidence>
<keyword evidence="6" id="KW-1278">Translocase</keyword>
<dbReference type="GO" id="GO:0016020">
    <property type="term" value="C:membrane"/>
    <property type="evidence" value="ECO:0007669"/>
    <property type="project" value="InterPro"/>
</dbReference>
<evidence type="ECO:0000256" key="6">
    <source>
        <dbReference type="ARBA" id="ARBA00022967"/>
    </source>
</evidence>
<evidence type="ECO:0000256" key="11">
    <source>
        <dbReference type="ARBA" id="ARBA00023136"/>
    </source>
</evidence>
<keyword evidence="8" id="KW-0411">Iron-sulfur</keyword>
<keyword evidence="11" id="KW-0472">Membrane</keyword>